<gene>
    <name evidence="2" type="primary">60</name>
    <name evidence="2" type="ORF">PBI_ETNA_60</name>
</gene>
<evidence type="ECO:0000256" key="1">
    <source>
        <dbReference type="SAM" id="MobiDB-lite"/>
    </source>
</evidence>
<dbReference type="EMBL" id="MH045559">
    <property type="protein sequence ID" value="AVR56325.1"/>
    <property type="molecule type" value="Genomic_DNA"/>
</dbReference>
<protein>
    <submittedName>
        <fullName evidence="2">Uncharacterized protein</fullName>
    </submittedName>
</protein>
<proteinExistence type="predicted"/>
<dbReference type="Proteomes" id="UP000244355">
    <property type="component" value="Segment"/>
</dbReference>
<feature type="compositionally biased region" description="Basic residues" evidence="1">
    <location>
        <begin position="110"/>
        <end position="131"/>
    </location>
</feature>
<evidence type="ECO:0000313" key="3">
    <source>
        <dbReference type="Proteomes" id="UP000244355"/>
    </source>
</evidence>
<name>A0A2R3ZZY7_9CAUD</name>
<feature type="region of interest" description="Disordered" evidence="1">
    <location>
        <begin position="106"/>
        <end position="131"/>
    </location>
</feature>
<accession>A0A2R3ZZY7</accession>
<evidence type="ECO:0000313" key="2">
    <source>
        <dbReference type="EMBL" id="AVR56325.1"/>
    </source>
</evidence>
<reference evidence="2 3" key="1">
    <citation type="submission" date="2018-03" db="EMBL/GenBank/DDBJ databases">
        <authorList>
            <person name="Stanton A.-C.J."/>
            <person name="Garlena R.A."/>
            <person name="Russell D.A."/>
            <person name="Pope W.H."/>
            <person name="Jacobs-Sera D."/>
            <person name="Hatfull G.F."/>
        </authorList>
    </citation>
    <scope>NUCLEOTIDE SEQUENCE [LARGE SCALE GENOMIC DNA]</scope>
</reference>
<organism evidence="2 3">
    <name type="scientific">Microbacterium phage Etna</name>
    <dbReference type="NCBI Taxonomy" id="2126930"/>
    <lineage>
        <taxon>Viruses</taxon>
        <taxon>Duplodnaviria</taxon>
        <taxon>Heunggongvirae</taxon>
        <taxon>Uroviricota</taxon>
        <taxon>Caudoviricetes</taxon>
        <taxon>Ilzatvirus</taxon>
        <taxon>Ilzatvirus hamlet</taxon>
    </lineage>
</organism>
<sequence length="131" mass="15037">MNQDKRVSLMAAVEIIDVVLYMLDEGVDGFEERTHQSLSRVINHVRTDEYHKLQNMRKHEGKNASTDKQIELSVHCLMLLDEALQAHEDTDYPKLRSLLERAQVTEVPPKRAKASVATKKKSTTGLRKRRA</sequence>